<dbReference type="PROSITE" id="PS50234">
    <property type="entry name" value="VWFA"/>
    <property type="match status" value="1"/>
</dbReference>
<reference evidence="3 4" key="2">
    <citation type="submission" date="2024-10" db="EMBL/GenBank/DDBJ databases">
        <authorList>
            <person name="Ryan C."/>
        </authorList>
    </citation>
    <scope>NUCLEOTIDE SEQUENCE [LARGE SCALE GENOMIC DNA]</scope>
</reference>
<evidence type="ECO:0000313" key="4">
    <source>
        <dbReference type="Proteomes" id="UP001497457"/>
    </source>
</evidence>
<dbReference type="InterPro" id="IPR036465">
    <property type="entry name" value="vWFA_dom_sf"/>
</dbReference>
<evidence type="ECO:0000259" key="2">
    <source>
        <dbReference type="PROSITE" id="PS50234"/>
    </source>
</evidence>
<gene>
    <name evidence="3" type="ORF">URODEC1_LOCUS63438</name>
</gene>
<sequence length="471" mass="52812">MAPAGEAQLAKVYHNTHAPLTDNKQKVLVKFTAPETPSGDTAEVDFVFVLDTSGSMGGSRLKQMHAAMDFVLGKLGDNDKIAIVNFSSEAHTNGYNAPKPFDENKKDAKKLVDGLHAKGDTNIEEGLRAAIKILDKGRRGWDKKRASCIFLMSDGVQNRGDARKVFGELPNWTVHTFGFGEKHDETLLWEIAQKSHAGVYHHVLDEGEVTNYLTKAFASLALYRSISVMGLQVTLIPKEEDKFTIVHVDAGGYHVDHPKDSPTSWTIHFGDLAREENRRVLVELKVLGVSKKEDPKPVIQVKYAYNYPANKKNNKERPEEMKGPKHPLFVKIGRDDAKASPDMNPDVQREEARNKQADYIEEMLKLADKEKKVDGAKRKLSTAKNELSGLDDPKGEFVLDALHAELGNIGDFLKSYDVYKKLGRAYMLSCLSSHRRQRYTERGGVDGVPLFLTKRLTKYHDHADKHHKSTK</sequence>
<keyword evidence="1" id="KW-0175">Coiled coil</keyword>
<dbReference type="EMBL" id="OZ075135">
    <property type="protein sequence ID" value="CAL4997549.1"/>
    <property type="molecule type" value="Genomic_DNA"/>
</dbReference>
<dbReference type="Pfam" id="PF00092">
    <property type="entry name" value="VWA"/>
    <property type="match status" value="1"/>
</dbReference>
<dbReference type="SMART" id="SM00327">
    <property type="entry name" value="VWA"/>
    <property type="match status" value="1"/>
</dbReference>
<dbReference type="PANTHER" id="PTHR10579">
    <property type="entry name" value="CALCIUM-ACTIVATED CHLORIDE CHANNEL REGULATOR"/>
    <property type="match status" value="1"/>
</dbReference>
<reference evidence="4" key="1">
    <citation type="submission" date="2024-06" db="EMBL/GenBank/DDBJ databases">
        <authorList>
            <person name="Ryan C."/>
        </authorList>
    </citation>
    <scope>NUCLEOTIDE SEQUENCE [LARGE SCALE GENOMIC DNA]</scope>
</reference>
<dbReference type="Proteomes" id="UP001497457">
    <property type="component" value="Chromosome 25rd"/>
</dbReference>
<feature type="coiled-coil region" evidence="1">
    <location>
        <begin position="349"/>
        <end position="386"/>
    </location>
</feature>
<feature type="domain" description="VWFA" evidence="2">
    <location>
        <begin position="45"/>
        <end position="226"/>
    </location>
</feature>
<dbReference type="Pfam" id="PF14624">
    <property type="entry name" value="Vwaint"/>
    <property type="match status" value="1"/>
</dbReference>
<dbReference type="SUPFAM" id="SSF53300">
    <property type="entry name" value="vWA-like"/>
    <property type="match status" value="1"/>
</dbReference>
<evidence type="ECO:0000256" key="1">
    <source>
        <dbReference type="SAM" id="Coils"/>
    </source>
</evidence>
<dbReference type="InterPro" id="IPR032838">
    <property type="entry name" value="Vwaint_dom"/>
</dbReference>
<proteinExistence type="predicted"/>
<accession>A0ABC9BD55</accession>
<protein>
    <recommendedName>
        <fullName evidence="2">VWFA domain-containing protein</fullName>
    </recommendedName>
</protein>
<keyword evidence="4" id="KW-1185">Reference proteome</keyword>
<dbReference type="InterPro" id="IPR002035">
    <property type="entry name" value="VWF_A"/>
</dbReference>
<dbReference type="Gene3D" id="3.40.50.410">
    <property type="entry name" value="von Willebrand factor, type A domain"/>
    <property type="match status" value="1"/>
</dbReference>
<name>A0ABC9BD55_9POAL</name>
<dbReference type="InterPro" id="IPR051266">
    <property type="entry name" value="CLCR"/>
</dbReference>
<dbReference type="AlphaFoldDB" id="A0ABC9BD55"/>
<organism evidence="3 4">
    <name type="scientific">Urochloa decumbens</name>
    <dbReference type="NCBI Taxonomy" id="240449"/>
    <lineage>
        <taxon>Eukaryota</taxon>
        <taxon>Viridiplantae</taxon>
        <taxon>Streptophyta</taxon>
        <taxon>Embryophyta</taxon>
        <taxon>Tracheophyta</taxon>
        <taxon>Spermatophyta</taxon>
        <taxon>Magnoliopsida</taxon>
        <taxon>Liliopsida</taxon>
        <taxon>Poales</taxon>
        <taxon>Poaceae</taxon>
        <taxon>PACMAD clade</taxon>
        <taxon>Panicoideae</taxon>
        <taxon>Panicodae</taxon>
        <taxon>Paniceae</taxon>
        <taxon>Melinidinae</taxon>
        <taxon>Urochloa</taxon>
    </lineage>
</organism>
<evidence type="ECO:0000313" key="3">
    <source>
        <dbReference type="EMBL" id="CAL4997549.1"/>
    </source>
</evidence>
<dbReference type="PANTHER" id="PTHR10579:SF126">
    <property type="entry name" value="VWFA DOMAIN-CONTAINING PROTEIN"/>
    <property type="match status" value="1"/>
</dbReference>